<dbReference type="AlphaFoldDB" id="A0A7J0E4I3"/>
<reference evidence="2 3" key="1">
    <citation type="submission" date="2019-07" db="EMBL/GenBank/DDBJ databases">
        <title>De Novo Assembly of kiwifruit Actinidia rufa.</title>
        <authorList>
            <person name="Sugita-Konishi S."/>
            <person name="Sato K."/>
            <person name="Mori E."/>
            <person name="Abe Y."/>
            <person name="Kisaki G."/>
            <person name="Hamano K."/>
            <person name="Suezawa K."/>
            <person name="Otani M."/>
            <person name="Fukuda T."/>
            <person name="Manabe T."/>
            <person name="Gomi K."/>
            <person name="Tabuchi M."/>
            <person name="Akimitsu K."/>
            <person name="Kataoka I."/>
        </authorList>
    </citation>
    <scope>NUCLEOTIDE SEQUENCE [LARGE SCALE GENOMIC DNA]</scope>
    <source>
        <strain evidence="3">cv. Fuchu</strain>
    </source>
</reference>
<dbReference type="Proteomes" id="UP000585474">
    <property type="component" value="Unassembled WGS sequence"/>
</dbReference>
<evidence type="ECO:0000313" key="3">
    <source>
        <dbReference type="Proteomes" id="UP000585474"/>
    </source>
</evidence>
<keyword evidence="1" id="KW-0732">Signal</keyword>
<sequence length="195" mass="21667">MVSFVLCVQLLLVVLRCFRESCRLRRLIVARCPNHCETKSADVSTTSSIVGSSSGSSSLVFDLGQTSVGIRLRRCFLRLDNLRHIYDLHKTFFSLLGHVPRGLLWLISGQFMRRLTRVSLISSDIAVMHRQHEFMWVARFLSGLPSSLDGARSQILGAKELSSLSEVFSLLRQATLPSSASPSSYLPQIGGVSKQ</sequence>
<comment type="caution">
    <text evidence="2">The sequence shown here is derived from an EMBL/GenBank/DDBJ whole genome shotgun (WGS) entry which is preliminary data.</text>
</comment>
<gene>
    <name evidence="2" type="ORF">Acr_01g0011390</name>
</gene>
<accession>A0A7J0E4I3</accession>
<name>A0A7J0E4I3_9ERIC</name>
<feature type="signal peptide" evidence="1">
    <location>
        <begin position="1"/>
        <end position="17"/>
    </location>
</feature>
<dbReference type="OrthoDB" id="1737945at2759"/>
<evidence type="ECO:0008006" key="4">
    <source>
        <dbReference type="Google" id="ProtNLM"/>
    </source>
</evidence>
<feature type="chain" id="PRO_5029495944" description="Secreted protein" evidence="1">
    <location>
        <begin position="18"/>
        <end position="195"/>
    </location>
</feature>
<evidence type="ECO:0000313" key="2">
    <source>
        <dbReference type="EMBL" id="GFY81330.1"/>
    </source>
</evidence>
<organism evidence="2 3">
    <name type="scientific">Actinidia rufa</name>
    <dbReference type="NCBI Taxonomy" id="165716"/>
    <lineage>
        <taxon>Eukaryota</taxon>
        <taxon>Viridiplantae</taxon>
        <taxon>Streptophyta</taxon>
        <taxon>Embryophyta</taxon>
        <taxon>Tracheophyta</taxon>
        <taxon>Spermatophyta</taxon>
        <taxon>Magnoliopsida</taxon>
        <taxon>eudicotyledons</taxon>
        <taxon>Gunneridae</taxon>
        <taxon>Pentapetalae</taxon>
        <taxon>asterids</taxon>
        <taxon>Ericales</taxon>
        <taxon>Actinidiaceae</taxon>
        <taxon>Actinidia</taxon>
    </lineage>
</organism>
<evidence type="ECO:0000256" key="1">
    <source>
        <dbReference type="SAM" id="SignalP"/>
    </source>
</evidence>
<keyword evidence="3" id="KW-1185">Reference proteome</keyword>
<dbReference type="EMBL" id="BJWL01000001">
    <property type="protein sequence ID" value="GFY81330.1"/>
    <property type="molecule type" value="Genomic_DNA"/>
</dbReference>
<proteinExistence type="predicted"/>
<protein>
    <recommendedName>
        <fullName evidence="4">Secreted protein</fullName>
    </recommendedName>
</protein>